<keyword evidence="1 2" id="KW-0645">Protease</keyword>
<dbReference type="InterPro" id="IPR027417">
    <property type="entry name" value="P-loop_NTPase"/>
</dbReference>
<dbReference type="Gene3D" id="3.30.230.10">
    <property type="match status" value="1"/>
</dbReference>
<dbReference type="Pfam" id="PF20436">
    <property type="entry name" value="LonB_AAA-LID"/>
    <property type="match status" value="1"/>
</dbReference>
<sequence length="801" mass="89769">MPIHPLSSEQLYRRSELNELDATCTSTKHLLPLDEIVGQARAQHAVEFALSMKEKGYNIYALGRNGLGKRTMILRHLNKQSTSDKSQSFDPLYDWCYVVNFDDARQPRVLKLPAEMGPKLKKDIETLMQKLSKALPLAFDNEMYYARADKLKNQLASKQEQAIITLTNDAQKLGVSLSISTKGNYELIALNGEEAHTEESYSQLSYAQQTKLQTAISKLEAKLRGLIRQITVWEEEYTDKQQKHDEQVAEDVLSHSLHKLKEKYKALPQIKQYLKAMRKDILDNLDIFLEENEEQIALAYAALSKKMPRRYQVNVLVSQAKKSPPIIIEDSPNYHTLFGYVENATYKGTVITDFSLIRAGSLHKANGGVLMIDAVKVLEHPHVWDGLKRALRSKKLSLSSLEREVTLSGAISLDPEAIPLNIKIILFGDHHTYKLLQRFDPEFCELFKVTADFEDKMPRTHQSERHYAQFISSIVHSNKMLHCDRAAIARIIEFSSRQVDCQDQLSLHSVDVANLLREANYCARSAKATLIRASHIEQALRNKELRICRAKDEFMQSFVNGTTLLQTQGKTIGQVNALSVMSTSDYLFGAPSRITATTSFGEGKVFDIERKVELSGSIHSKGVMILSAFLASILGKTDKIPLSTHLTFEQSYGGVDGDSATMAELCTILSSIADLPLRQDIAITGSMNQFGESQPIGGVNEKIEGFFDVCQIKGYTQTQGVIIPRSNIHNLMLRKDIITAVKKGQFHIWAIDHVDQAIELLMGTAIGKHNPQGHYPETSVLGLAHAKLAALRAQSPHSPQS</sequence>
<keyword evidence="2" id="KW-0378">Hydrolase</keyword>
<keyword evidence="6" id="KW-1185">Reference proteome</keyword>
<comment type="catalytic activity">
    <reaction evidence="2">
        <text>Hydrolysis of proteins in presence of ATP.</text>
        <dbReference type="EC" id="3.4.21.53"/>
    </reaction>
</comment>
<evidence type="ECO:0000259" key="4">
    <source>
        <dbReference type="PROSITE" id="PS51786"/>
    </source>
</evidence>
<reference evidence="5 6" key="1">
    <citation type="submission" date="2022-01" db="EMBL/GenBank/DDBJ databases">
        <title>Whole genome-based taxonomy of the Shewanellaceae.</title>
        <authorList>
            <person name="Martin-Rodriguez A.J."/>
        </authorList>
    </citation>
    <scope>NUCLEOTIDE SEQUENCE [LARGE SCALE GENOMIC DNA]</scope>
    <source>
        <strain evidence="5 6">DSM 17177</strain>
    </source>
</reference>
<dbReference type="PROSITE" id="PS51786">
    <property type="entry name" value="LON_PROTEOLYTIC"/>
    <property type="match status" value="1"/>
</dbReference>
<organism evidence="5 6">
    <name type="scientific">Shewanella surugensis</name>
    <dbReference type="NCBI Taxonomy" id="212020"/>
    <lineage>
        <taxon>Bacteria</taxon>
        <taxon>Pseudomonadati</taxon>
        <taxon>Pseudomonadota</taxon>
        <taxon>Gammaproteobacteria</taxon>
        <taxon>Alteromonadales</taxon>
        <taxon>Shewanellaceae</taxon>
        <taxon>Shewanella</taxon>
    </lineage>
</organism>
<dbReference type="Pfam" id="PF05362">
    <property type="entry name" value="Lon_C"/>
    <property type="match status" value="1"/>
</dbReference>
<dbReference type="InterPro" id="IPR046844">
    <property type="entry name" value="Lon-like_helical"/>
</dbReference>
<evidence type="ECO:0000256" key="3">
    <source>
        <dbReference type="SAM" id="Coils"/>
    </source>
</evidence>
<comment type="caution">
    <text evidence="5">The sequence shown here is derived from an EMBL/GenBank/DDBJ whole genome shotgun (WGS) entry which is preliminary data.</text>
</comment>
<dbReference type="EC" id="3.4.21.53" evidence="2"/>
<proteinExistence type="inferred from homology"/>
<dbReference type="InterPro" id="IPR020568">
    <property type="entry name" value="Ribosomal_Su5_D2-typ_SF"/>
</dbReference>
<dbReference type="Pfam" id="PF20437">
    <property type="entry name" value="LonC_helical"/>
    <property type="match status" value="1"/>
</dbReference>
<evidence type="ECO:0000256" key="2">
    <source>
        <dbReference type="PROSITE-ProRule" id="PRU01122"/>
    </source>
</evidence>
<feature type="coiled-coil region" evidence="3">
    <location>
        <begin position="209"/>
        <end position="236"/>
    </location>
</feature>
<protein>
    <recommendedName>
        <fullName evidence="2">endopeptidase La</fullName>
        <ecNumber evidence="2">3.4.21.53</ecNumber>
    </recommendedName>
</protein>
<feature type="active site" evidence="2">
    <location>
        <position position="659"/>
    </location>
</feature>
<name>A0ABT0L8E4_9GAMM</name>
<dbReference type="SUPFAM" id="SSF52540">
    <property type="entry name" value="P-loop containing nucleoside triphosphate hydrolases"/>
    <property type="match status" value="1"/>
</dbReference>
<dbReference type="InterPro" id="IPR027065">
    <property type="entry name" value="Lon_Prtase"/>
</dbReference>
<dbReference type="Pfam" id="PF13654">
    <property type="entry name" value="AAA_32"/>
    <property type="match status" value="1"/>
</dbReference>
<accession>A0ABT0L8E4</accession>
<dbReference type="RefSeq" id="WP_248939052.1">
    <property type="nucleotide sequence ID" value="NZ_JAKIKS010000011.1"/>
</dbReference>
<dbReference type="InterPro" id="IPR041699">
    <property type="entry name" value="AAA_32"/>
</dbReference>
<dbReference type="Proteomes" id="UP001203423">
    <property type="component" value="Unassembled WGS sequence"/>
</dbReference>
<dbReference type="SUPFAM" id="SSF54211">
    <property type="entry name" value="Ribosomal protein S5 domain 2-like"/>
    <property type="match status" value="1"/>
</dbReference>
<dbReference type="InterPro" id="IPR046843">
    <property type="entry name" value="LonB_AAA-LID"/>
</dbReference>
<dbReference type="EMBL" id="JAKIKS010000011">
    <property type="protein sequence ID" value="MCL1123765.1"/>
    <property type="molecule type" value="Genomic_DNA"/>
</dbReference>
<dbReference type="InterPro" id="IPR014721">
    <property type="entry name" value="Ribsml_uS5_D2-typ_fold_subgr"/>
</dbReference>
<keyword evidence="2" id="KW-0720">Serine protease</keyword>
<gene>
    <name evidence="5" type="ORF">L2764_04515</name>
</gene>
<keyword evidence="3" id="KW-0175">Coiled coil</keyword>
<dbReference type="PANTHER" id="PTHR10046">
    <property type="entry name" value="ATP DEPENDENT LON PROTEASE FAMILY MEMBER"/>
    <property type="match status" value="1"/>
</dbReference>
<feature type="domain" description="Lon proteolytic" evidence="4">
    <location>
        <begin position="569"/>
        <end position="764"/>
    </location>
</feature>
<comment type="similarity">
    <text evidence="2">Belongs to the peptidase S16 family.</text>
</comment>
<dbReference type="Gene3D" id="1.10.8.60">
    <property type="match status" value="1"/>
</dbReference>
<feature type="active site" evidence="2">
    <location>
        <position position="702"/>
    </location>
</feature>
<dbReference type="InterPro" id="IPR008269">
    <property type="entry name" value="Lon_proteolytic"/>
</dbReference>
<evidence type="ECO:0000313" key="5">
    <source>
        <dbReference type="EMBL" id="MCL1123765.1"/>
    </source>
</evidence>
<dbReference type="Gene3D" id="3.40.50.300">
    <property type="entry name" value="P-loop containing nucleotide triphosphate hydrolases"/>
    <property type="match status" value="2"/>
</dbReference>
<evidence type="ECO:0000313" key="6">
    <source>
        <dbReference type="Proteomes" id="UP001203423"/>
    </source>
</evidence>
<evidence type="ECO:0000256" key="1">
    <source>
        <dbReference type="ARBA" id="ARBA00022670"/>
    </source>
</evidence>